<evidence type="ECO:0000313" key="6">
    <source>
        <dbReference type="Proteomes" id="UP000195305"/>
    </source>
</evidence>
<evidence type="ECO:0000259" key="3">
    <source>
        <dbReference type="Pfam" id="PF13556"/>
    </source>
</evidence>
<dbReference type="InterPro" id="IPR042070">
    <property type="entry name" value="PucR_C-HTH_sf"/>
</dbReference>
<dbReference type="OrthoDB" id="143422at2"/>
<evidence type="ECO:0000256" key="1">
    <source>
        <dbReference type="ARBA" id="ARBA00006754"/>
    </source>
</evidence>
<feature type="domain" description="PucR C-terminal helix-turn-helix" evidence="3">
    <location>
        <begin position="324"/>
        <end position="379"/>
    </location>
</feature>
<dbReference type="Pfam" id="PF07905">
    <property type="entry name" value="PucR"/>
    <property type="match status" value="1"/>
</dbReference>
<dbReference type="Pfam" id="PF17853">
    <property type="entry name" value="GGDEF_2"/>
    <property type="match status" value="1"/>
</dbReference>
<sequence>MGFTIEDALNETKNLYQLTLLCGEKGCANAMSWVHLIEDTTTIQQLWGKELIVTSGVGFQKEGALLELVEYLVKYHSVGLIINTGKYIFEVPQDVLDYCEANDFPLLVSPWHIHMMDLIKDFCMRCLFSQREDYQITQYFQNIFSDPRTIEENRVELMRHFDVDGSFQVLLIDIEDASQYSEIERRKLSMQLQLYFEKIECPYSFFWYDGYYVLIVNNLLEDVFLNLVHSMYRRAKGRMKVKSLYVGIGTKMSDIRQLHLSYQRALSAVALARLFEKNIMCFDEMGIYQILFSIQDQKILSDMYHHLLDVLIRYDQKHHGELEKTLYYYLKYDGSPQKIAKNMYTHRNTVNYRIEKIKKLLNNDLDTFEDKFPYMMAFYIAKMMK</sequence>
<dbReference type="Proteomes" id="UP000195305">
    <property type="component" value="Unassembled WGS sequence"/>
</dbReference>
<feature type="domain" description="CdaR GGDEF-like" evidence="4">
    <location>
        <begin position="160"/>
        <end position="270"/>
    </location>
</feature>
<name>A0A1Y4SU94_9FIRM</name>
<keyword evidence="6" id="KW-1185">Reference proteome</keyword>
<evidence type="ECO:0000259" key="2">
    <source>
        <dbReference type="Pfam" id="PF07905"/>
    </source>
</evidence>
<organism evidence="5 6">
    <name type="scientific">Massilimicrobiota timonensis</name>
    <dbReference type="NCBI Taxonomy" id="1776392"/>
    <lineage>
        <taxon>Bacteria</taxon>
        <taxon>Bacillati</taxon>
        <taxon>Bacillota</taxon>
        <taxon>Erysipelotrichia</taxon>
        <taxon>Erysipelotrichales</taxon>
        <taxon>Erysipelotrichaceae</taxon>
        <taxon>Massilimicrobiota</taxon>
    </lineage>
</organism>
<dbReference type="AlphaFoldDB" id="A0A1Y4SU94"/>
<dbReference type="InterPro" id="IPR025736">
    <property type="entry name" value="PucR_C-HTH_dom"/>
</dbReference>
<gene>
    <name evidence="5" type="ORF">B5E75_12270</name>
</gene>
<feature type="domain" description="Purine catabolism PurC-like" evidence="2">
    <location>
        <begin position="13"/>
        <end position="123"/>
    </location>
</feature>
<dbReference type="Pfam" id="PF13556">
    <property type="entry name" value="HTH_30"/>
    <property type="match status" value="1"/>
</dbReference>
<comment type="similarity">
    <text evidence="1">Belongs to the CdaR family.</text>
</comment>
<proteinExistence type="inferred from homology"/>
<accession>A0A1Y4SU94</accession>
<dbReference type="RefSeq" id="WP_087359640.1">
    <property type="nucleotide sequence ID" value="NZ_NFLJ01000042.1"/>
</dbReference>
<comment type="caution">
    <text evidence="5">The sequence shown here is derived from an EMBL/GenBank/DDBJ whole genome shotgun (WGS) entry which is preliminary data.</text>
</comment>
<dbReference type="PANTHER" id="PTHR33744">
    <property type="entry name" value="CARBOHYDRATE DIACID REGULATOR"/>
    <property type="match status" value="1"/>
</dbReference>
<dbReference type="EMBL" id="NFLJ01000042">
    <property type="protein sequence ID" value="OUQ32512.1"/>
    <property type="molecule type" value="Genomic_DNA"/>
</dbReference>
<dbReference type="InterPro" id="IPR041522">
    <property type="entry name" value="CdaR_GGDEF"/>
</dbReference>
<reference evidence="5 6" key="1">
    <citation type="journal article" date="2018" name="BMC Genomics">
        <title>Whole genome sequencing and function prediction of 133 gut anaerobes isolated from chicken caecum in pure cultures.</title>
        <authorList>
            <person name="Medvecky M."/>
            <person name="Cejkova D."/>
            <person name="Polansky O."/>
            <person name="Karasova D."/>
            <person name="Kubasova T."/>
            <person name="Cizek A."/>
            <person name="Rychlik I."/>
        </authorList>
    </citation>
    <scope>NUCLEOTIDE SEQUENCE [LARGE SCALE GENOMIC DNA]</scope>
    <source>
        <strain evidence="5 6">An13</strain>
    </source>
</reference>
<dbReference type="PANTHER" id="PTHR33744:SF1">
    <property type="entry name" value="DNA-BINDING TRANSCRIPTIONAL ACTIVATOR ADER"/>
    <property type="match status" value="1"/>
</dbReference>
<dbReference type="InterPro" id="IPR012914">
    <property type="entry name" value="PucR_dom"/>
</dbReference>
<evidence type="ECO:0000313" key="5">
    <source>
        <dbReference type="EMBL" id="OUQ32512.1"/>
    </source>
</evidence>
<dbReference type="Gene3D" id="1.10.10.2840">
    <property type="entry name" value="PucR C-terminal helix-turn-helix domain"/>
    <property type="match status" value="1"/>
</dbReference>
<protein>
    <submittedName>
        <fullName evidence="5">PucR family transcriptional regulator</fullName>
    </submittedName>
</protein>
<dbReference type="InterPro" id="IPR051448">
    <property type="entry name" value="CdaR-like_regulators"/>
</dbReference>
<evidence type="ECO:0000259" key="4">
    <source>
        <dbReference type="Pfam" id="PF17853"/>
    </source>
</evidence>